<feature type="compositionally biased region" description="Pro residues" evidence="3">
    <location>
        <begin position="1"/>
        <end position="10"/>
    </location>
</feature>
<comment type="caution">
    <text evidence="5">The sequence shown here is derived from an EMBL/GenBank/DDBJ whole genome shotgun (WGS) entry which is preliminary data.</text>
</comment>
<feature type="region of interest" description="Disordered" evidence="3">
    <location>
        <begin position="1"/>
        <end position="38"/>
    </location>
</feature>
<evidence type="ECO:0000256" key="1">
    <source>
        <dbReference type="ARBA" id="ARBA00023242"/>
    </source>
</evidence>
<keyword evidence="6" id="KW-1185">Reference proteome</keyword>
<sequence length="226" mass="25257">MSRPILPFPPSYGSSQQLFHLPPQPDPPPPPPSKPTHAKRGRITIVACLPCRKLKAKCDGKRPACSQCLRRDRQCQYNMTDEQRRLTFLRENVEHLEREKRELESLLLTLQRSAEDNAAEVMRILRTSNDLQAIARHAHTGRLLSILPGELVPRGSSSSGCEHDGSAILAQIGLECLLRLDLFLRYNPPAKRATFSAVWSAPGPHPDHCVRRTHGAGRDCSPATAW</sequence>
<evidence type="ECO:0000256" key="3">
    <source>
        <dbReference type="SAM" id="MobiDB-lite"/>
    </source>
</evidence>
<accession>A0ABQ8GX23</accession>
<dbReference type="InterPro" id="IPR053187">
    <property type="entry name" value="Notoamide_regulator"/>
</dbReference>
<feature type="compositionally biased region" description="Pro residues" evidence="3">
    <location>
        <begin position="22"/>
        <end position="34"/>
    </location>
</feature>
<dbReference type="Proteomes" id="UP000774617">
    <property type="component" value="Unassembled WGS sequence"/>
</dbReference>
<protein>
    <recommendedName>
        <fullName evidence="4">Zn(2)-C6 fungal-type domain-containing protein</fullName>
    </recommendedName>
</protein>
<feature type="coiled-coil region" evidence="2">
    <location>
        <begin position="79"/>
        <end position="116"/>
    </location>
</feature>
<evidence type="ECO:0000313" key="5">
    <source>
        <dbReference type="EMBL" id="KAH7065638.1"/>
    </source>
</evidence>
<dbReference type="EMBL" id="JAGTJR010000001">
    <property type="protein sequence ID" value="KAH7065638.1"/>
    <property type="molecule type" value="Genomic_DNA"/>
</dbReference>
<dbReference type="PROSITE" id="PS50048">
    <property type="entry name" value="ZN2_CY6_FUNGAL_2"/>
    <property type="match status" value="1"/>
</dbReference>
<dbReference type="PANTHER" id="PTHR47256:SF1">
    <property type="entry name" value="ZN(II)2CYS6 TRANSCRIPTION FACTOR (EUROFUNG)"/>
    <property type="match status" value="1"/>
</dbReference>
<dbReference type="CDD" id="cd00067">
    <property type="entry name" value="GAL4"/>
    <property type="match status" value="1"/>
</dbReference>
<feature type="domain" description="Zn(2)-C6 fungal-type" evidence="4">
    <location>
        <begin position="47"/>
        <end position="77"/>
    </location>
</feature>
<evidence type="ECO:0000313" key="6">
    <source>
        <dbReference type="Proteomes" id="UP000774617"/>
    </source>
</evidence>
<reference evidence="5 6" key="1">
    <citation type="journal article" date="2021" name="Nat. Commun.">
        <title>Genetic determinants of endophytism in the Arabidopsis root mycobiome.</title>
        <authorList>
            <person name="Mesny F."/>
            <person name="Miyauchi S."/>
            <person name="Thiergart T."/>
            <person name="Pickel B."/>
            <person name="Atanasova L."/>
            <person name="Karlsson M."/>
            <person name="Huettel B."/>
            <person name="Barry K.W."/>
            <person name="Haridas S."/>
            <person name="Chen C."/>
            <person name="Bauer D."/>
            <person name="Andreopoulos W."/>
            <person name="Pangilinan J."/>
            <person name="LaButti K."/>
            <person name="Riley R."/>
            <person name="Lipzen A."/>
            <person name="Clum A."/>
            <person name="Drula E."/>
            <person name="Henrissat B."/>
            <person name="Kohler A."/>
            <person name="Grigoriev I.V."/>
            <person name="Martin F.M."/>
            <person name="Hacquard S."/>
        </authorList>
    </citation>
    <scope>NUCLEOTIDE SEQUENCE [LARGE SCALE GENOMIC DNA]</scope>
    <source>
        <strain evidence="5 6">MPI-SDFR-AT-0080</strain>
    </source>
</reference>
<organism evidence="5 6">
    <name type="scientific">Macrophomina phaseolina</name>
    <dbReference type="NCBI Taxonomy" id="35725"/>
    <lineage>
        <taxon>Eukaryota</taxon>
        <taxon>Fungi</taxon>
        <taxon>Dikarya</taxon>
        <taxon>Ascomycota</taxon>
        <taxon>Pezizomycotina</taxon>
        <taxon>Dothideomycetes</taxon>
        <taxon>Dothideomycetes incertae sedis</taxon>
        <taxon>Botryosphaeriales</taxon>
        <taxon>Botryosphaeriaceae</taxon>
        <taxon>Macrophomina</taxon>
    </lineage>
</organism>
<proteinExistence type="predicted"/>
<dbReference type="PANTHER" id="PTHR47256">
    <property type="entry name" value="ZN(II)2CYS6 TRANSCRIPTION FACTOR (EUROFUNG)-RELATED"/>
    <property type="match status" value="1"/>
</dbReference>
<dbReference type="PROSITE" id="PS00463">
    <property type="entry name" value="ZN2_CY6_FUNGAL_1"/>
    <property type="match status" value="1"/>
</dbReference>
<dbReference type="SUPFAM" id="SSF57701">
    <property type="entry name" value="Zn2/Cys6 DNA-binding domain"/>
    <property type="match status" value="1"/>
</dbReference>
<evidence type="ECO:0000259" key="4">
    <source>
        <dbReference type="PROSITE" id="PS50048"/>
    </source>
</evidence>
<evidence type="ECO:0000256" key="2">
    <source>
        <dbReference type="SAM" id="Coils"/>
    </source>
</evidence>
<dbReference type="Pfam" id="PF00172">
    <property type="entry name" value="Zn_clus"/>
    <property type="match status" value="1"/>
</dbReference>
<dbReference type="InterPro" id="IPR001138">
    <property type="entry name" value="Zn2Cys6_DnaBD"/>
</dbReference>
<dbReference type="InterPro" id="IPR036864">
    <property type="entry name" value="Zn2-C6_fun-type_DNA-bd_sf"/>
</dbReference>
<gene>
    <name evidence="5" type="ORF">B0J12DRAFT_641150</name>
</gene>
<keyword evidence="1" id="KW-0539">Nucleus</keyword>
<keyword evidence="2" id="KW-0175">Coiled coil</keyword>
<dbReference type="Gene3D" id="4.10.240.10">
    <property type="entry name" value="Zn(2)-C6 fungal-type DNA-binding domain"/>
    <property type="match status" value="1"/>
</dbReference>
<dbReference type="SMART" id="SM00066">
    <property type="entry name" value="GAL4"/>
    <property type="match status" value="1"/>
</dbReference>
<name>A0ABQ8GX23_9PEZI</name>